<keyword evidence="2" id="KW-1185">Reference proteome</keyword>
<sequence>MKITTVLWDWNGTLMNDVPLCCELLNHQLTRHGYAPVGGLDAYRRVFRFPIEQYYQDAGFDFSRHPYSQLAQEYAVLYASRCESCPLQPNAEAVLRKLQALGLHQFILSASEQKALEQQVAFYGLREYFEALLGLNNVYAHSKVDVGLTWLQKSGTPASSVLMVGDSVHDYEVSQALGTRCVLYAGGHQPADVLAATGAPVVNGLDQIFSYL</sequence>
<dbReference type="InterPro" id="IPR023214">
    <property type="entry name" value="HAD_sf"/>
</dbReference>
<dbReference type="Gene3D" id="3.40.50.1000">
    <property type="entry name" value="HAD superfamily/HAD-like"/>
    <property type="match status" value="1"/>
</dbReference>
<comment type="caution">
    <text evidence="1">The sequence shown here is derived from an EMBL/GenBank/DDBJ whole genome shotgun (WGS) entry which is preliminary data.</text>
</comment>
<protein>
    <submittedName>
        <fullName evidence="1">HAD family hydrolase</fullName>
        <ecNumber evidence="1">3.-.-.-</ecNumber>
    </submittedName>
</protein>
<dbReference type="InterPro" id="IPR050155">
    <property type="entry name" value="HAD-like_hydrolase_sf"/>
</dbReference>
<accession>A0ABV1GAV5</accession>
<dbReference type="SUPFAM" id="SSF56784">
    <property type="entry name" value="HAD-like"/>
    <property type="match status" value="1"/>
</dbReference>
<proteinExistence type="predicted"/>
<reference evidence="1 2" key="1">
    <citation type="submission" date="2024-03" db="EMBL/GenBank/DDBJ databases">
        <title>Human intestinal bacterial collection.</title>
        <authorList>
            <person name="Pauvert C."/>
            <person name="Hitch T.C.A."/>
            <person name="Clavel T."/>
        </authorList>
    </citation>
    <scope>NUCLEOTIDE SEQUENCE [LARGE SCALE GENOMIC DNA]</scope>
    <source>
        <strain evidence="1 2">CLA-JM-H11</strain>
    </source>
</reference>
<dbReference type="SFLD" id="SFLDG01129">
    <property type="entry name" value="C1.5:_HAD__Beta-PGM__Phosphata"/>
    <property type="match status" value="1"/>
</dbReference>
<evidence type="ECO:0000313" key="2">
    <source>
        <dbReference type="Proteomes" id="UP001477672"/>
    </source>
</evidence>
<dbReference type="InterPro" id="IPR023198">
    <property type="entry name" value="PGP-like_dom2"/>
</dbReference>
<dbReference type="EC" id="3.-.-.-" evidence="1"/>
<dbReference type="Gene3D" id="1.10.150.240">
    <property type="entry name" value="Putative phosphatase, domain 2"/>
    <property type="match status" value="1"/>
</dbReference>
<organism evidence="1 2">
    <name type="scientific">Ruthenibacterium intestinale</name>
    <dbReference type="NCBI Taxonomy" id="3133163"/>
    <lineage>
        <taxon>Bacteria</taxon>
        <taxon>Bacillati</taxon>
        <taxon>Bacillota</taxon>
        <taxon>Clostridia</taxon>
        <taxon>Eubacteriales</taxon>
        <taxon>Oscillospiraceae</taxon>
        <taxon>Ruthenibacterium</taxon>
    </lineage>
</organism>
<dbReference type="InterPro" id="IPR036412">
    <property type="entry name" value="HAD-like_sf"/>
</dbReference>
<dbReference type="Proteomes" id="UP001477672">
    <property type="component" value="Unassembled WGS sequence"/>
</dbReference>
<dbReference type="PANTHER" id="PTHR43434">
    <property type="entry name" value="PHOSPHOGLYCOLATE PHOSPHATASE"/>
    <property type="match status" value="1"/>
</dbReference>
<keyword evidence="1" id="KW-0378">Hydrolase</keyword>
<dbReference type="GO" id="GO:0016787">
    <property type="term" value="F:hydrolase activity"/>
    <property type="evidence" value="ECO:0007669"/>
    <property type="project" value="UniProtKB-KW"/>
</dbReference>
<gene>
    <name evidence="1" type="ORF">WMO24_00210</name>
</gene>
<dbReference type="SFLD" id="SFLDS00003">
    <property type="entry name" value="Haloacid_Dehalogenase"/>
    <property type="match status" value="1"/>
</dbReference>
<dbReference type="RefSeq" id="WP_349213999.1">
    <property type="nucleotide sequence ID" value="NZ_JBBMFA010000015.1"/>
</dbReference>
<name>A0ABV1GAV5_9FIRM</name>
<evidence type="ECO:0000313" key="1">
    <source>
        <dbReference type="EMBL" id="MEQ2518873.1"/>
    </source>
</evidence>
<dbReference type="EMBL" id="JBBMFA010000015">
    <property type="protein sequence ID" value="MEQ2518873.1"/>
    <property type="molecule type" value="Genomic_DNA"/>
</dbReference>
<dbReference type="PANTHER" id="PTHR43434:SF1">
    <property type="entry name" value="PHOSPHOGLYCOLATE PHOSPHATASE"/>
    <property type="match status" value="1"/>
</dbReference>
<dbReference type="InterPro" id="IPR041492">
    <property type="entry name" value="HAD_2"/>
</dbReference>
<dbReference type="Pfam" id="PF13419">
    <property type="entry name" value="HAD_2"/>
    <property type="match status" value="1"/>
</dbReference>